<evidence type="ECO:0000313" key="10">
    <source>
        <dbReference type="Proteomes" id="UP000182448"/>
    </source>
</evidence>
<keyword evidence="5 6" id="KW-0472">Membrane</keyword>
<dbReference type="InterPro" id="IPR027022">
    <property type="entry name" value="ABC_permease_BceB-typ"/>
</dbReference>
<sequence length="596" mass="66551">MFGIALKSLRSKWRDYIVLFVGLIISAAIFYMFSAMANNKAFLESNSIVSQISIIFVIGEILLGIITFVYLNFANAFLLRLRQSDYGLMSMLGASKKQISSLLLRETLSIGVISTIIGIVLGFALTSLSSSYLIKLLGVELTHWQSISIKSVVITLMFFTVLFLLNGLYNQRRLRKQDTLTLLLANKQVNQPKVHVKVDLFFGLIGLALLIGSYVLMPKIASLGMAGFVLILVLNVWGTYWFISRTLKMITNGMRQSSFSMRGLRSFINGQLSFRLPDYQRMLSSIAIMFALALGAMSVGQGYYRMLPKLAESSYSMTAVYDTDKVKTDNLKDITWQQTYHYVKNGQTVYFNGAEFNQNKLPARVPEKNGASMRTKWLTGDYIRQTPGSEYTLEGIANQLLNQSYGAKVVVTQNQSEMPTNAKVQSLRLVKVADMLVNEKELAHNADIEEKVNNTKVEYAAGSYAGYQQTKGIFGGIEFMGVFLGIGFLAMLAATLMFKTLSGVADDKQRYRILAMIGTSNKQITQTVATDLGILFGIPMIIGILDVVFGLKMFAPLMAGEKNIYLGFGPSLVGILVLYLIYYVLTVWMYRRLIKN</sequence>
<dbReference type="Proteomes" id="UP000182448">
    <property type="component" value="Unassembled WGS sequence"/>
</dbReference>
<dbReference type="GO" id="GO:0005886">
    <property type="term" value="C:plasma membrane"/>
    <property type="evidence" value="ECO:0007669"/>
    <property type="project" value="UniProtKB-SubCell"/>
</dbReference>
<reference evidence="9 10" key="1">
    <citation type="submission" date="2016-08" db="EMBL/GenBank/DDBJ databases">
        <authorList>
            <person name="Varghese N."/>
            <person name="Submissions Spin"/>
        </authorList>
    </citation>
    <scope>NUCLEOTIDE SEQUENCE [LARGE SCALE GENOMIC DNA]</scope>
    <source>
        <strain evidence="9 10">R-53116</strain>
    </source>
</reference>
<feature type="transmembrane region" description="Helical" evidence="6">
    <location>
        <begin position="223"/>
        <end position="243"/>
    </location>
</feature>
<organism evidence="8 11">
    <name type="scientific">Weissella hellenica</name>
    <dbReference type="NCBI Taxonomy" id="46256"/>
    <lineage>
        <taxon>Bacteria</taxon>
        <taxon>Bacillati</taxon>
        <taxon>Bacillota</taxon>
        <taxon>Bacilli</taxon>
        <taxon>Lactobacillales</taxon>
        <taxon>Lactobacillaceae</taxon>
        <taxon>Weissella</taxon>
    </lineage>
</organism>
<name>A0A4Y4G1L5_WEIHE</name>
<feature type="transmembrane region" description="Helical" evidence="6">
    <location>
        <begin position="282"/>
        <end position="304"/>
    </location>
</feature>
<feature type="transmembrane region" description="Helical" evidence="6">
    <location>
        <begin position="532"/>
        <end position="551"/>
    </location>
</feature>
<dbReference type="EMBL" id="JAAXPM010000007">
    <property type="protein sequence ID" value="NKY67173.1"/>
    <property type="molecule type" value="Genomic_DNA"/>
</dbReference>
<comment type="similarity">
    <text evidence="6">Belongs to the ABC-4 integral membrane protein family.</text>
</comment>
<gene>
    <name evidence="9" type="ORF">GA0061075_10918</name>
    <name evidence="8" type="ORF">HF960_05750</name>
</gene>
<comment type="subcellular location">
    <subcellularLocation>
        <location evidence="1 6">Cell membrane</location>
        <topology evidence="1 6">Multi-pass membrane protein</topology>
    </subcellularLocation>
</comment>
<keyword evidence="6" id="KW-0813">Transport</keyword>
<evidence type="ECO:0000256" key="2">
    <source>
        <dbReference type="ARBA" id="ARBA00022475"/>
    </source>
</evidence>
<feature type="transmembrane region" description="Helical" evidence="6">
    <location>
        <begin position="200"/>
        <end position="217"/>
    </location>
</feature>
<evidence type="ECO:0000256" key="5">
    <source>
        <dbReference type="ARBA" id="ARBA00023136"/>
    </source>
</evidence>
<dbReference type="AlphaFoldDB" id="A0A4Y4G1L5"/>
<dbReference type="OrthoDB" id="1705903at2"/>
<evidence type="ECO:0000313" key="8">
    <source>
        <dbReference type="EMBL" id="NKY67173.1"/>
    </source>
</evidence>
<dbReference type="GO" id="GO:0055085">
    <property type="term" value="P:transmembrane transport"/>
    <property type="evidence" value="ECO:0007669"/>
    <property type="project" value="UniProtKB-UniRule"/>
</dbReference>
<keyword evidence="2 6" id="KW-1003">Cell membrane</keyword>
<dbReference type="PIRSF" id="PIRSF018968">
    <property type="entry name" value="ABC_permease_BceB"/>
    <property type="match status" value="1"/>
</dbReference>
<feature type="transmembrane region" description="Helical" evidence="6">
    <location>
        <begin position="479"/>
        <end position="498"/>
    </location>
</feature>
<feature type="transmembrane region" description="Helical" evidence="6">
    <location>
        <begin position="571"/>
        <end position="590"/>
    </location>
</feature>
<evidence type="ECO:0000256" key="4">
    <source>
        <dbReference type="ARBA" id="ARBA00022989"/>
    </source>
</evidence>
<feature type="domain" description="ABC3 transporter permease C-terminal" evidence="7">
    <location>
        <begin position="62"/>
        <end position="177"/>
    </location>
</feature>
<feature type="transmembrane region" description="Helical" evidence="6">
    <location>
        <begin position="102"/>
        <end position="127"/>
    </location>
</feature>
<feature type="transmembrane region" description="Helical" evidence="6">
    <location>
        <begin position="147"/>
        <end position="169"/>
    </location>
</feature>
<dbReference type="PANTHER" id="PTHR46795">
    <property type="entry name" value="ABC TRANSPORTER PERMEASE-RELATED-RELATED"/>
    <property type="match status" value="1"/>
</dbReference>
<evidence type="ECO:0000313" key="9">
    <source>
        <dbReference type="EMBL" id="SCB97496.1"/>
    </source>
</evidence>
<dbReference type="InterPro" id="IPR052536">
    <property type="entry name" value="ABC-4_Integral_Memb_Prot"/>
</dbReference>
<evidence type="ECO:0000259" key="7">
    <source>
        <dbReference type="Pfam" id="PF02687"/>
    </source>
</evidence>
<keyword evidence="10" id="KW-1185">Reference proteome</keyword>
<dbReference type="InterPro" id="IPR003838">
    <property type="entry name" value="ABC3_permease_C"/>
</dbReference>
<proteinExistence type="inferred from homology"/>
<dbReference type="EMBL" id="FMAW01000009">
    <property type="protein sequence ID" value="SCB97496.1"/>
    <property type="molecule type" value="Genomic_DNA"/>
</dbReference>
<dbReference type="RefSeq" id="WP_074427514.1">
    <property type="nucleotide sequence ID" value="NZ_BJEG01000007.1"/>
</dbReference>
<evidence type="ECO:0000256" key="6">
    <source>
        <dbReference type="PIRNR" id="PIRNR018968"/>
    </source>
</evidence>
<protein>
    <submittedName>
        <fullName evidence="9">ABC transport system permease protein</fullName>
    </submittedName>
    <submittedName>
        <fullName evidence="8">ABC transporter permease</fullName>
    </submittedName>
</protein>
<dbReference type="Proteomes" id="UP000585749">
    <property type="component" value="Unassembled WGS sequence"/>
</dbReference>
<evidence type="ECO:0000313" key="11">
    <source>
        <dbReference type="Proteomes" id="UP000585749"/>
    </source>
</evidence>
<evidence type="ECO:0000256" key="1">
    <source>
        <dbReference type="ARBA" id="ARBA00004651"/>
    </source>
</evidence>
<evidence type="ECO:0000256" key="3">
    <source>
        <dbReference type="ARBA" id="ARBA00022692"/>
    </source>
</evidence>
<feature type="transmembrane region" description="Helical" evidence="6">
    <location>
        <begin position="16"/>
        <end position="34"/>
    </location>
</feature>
<reference evidence="8 11" key="2">
    <citation type="submission" date="2020-04" db="EMBL/GenBank/DDBJ databases">
        <title>MicrobeNet Type strains.</title>
        <authorList>
            <person name="Nicholson A.C."/>
        </authorList>
    </citation>
    <scope>NUCLEOTIDE SEQUENCE [LARGE SCALE GENOMIC DNA]</scope>
    <source>
        <strain evidence="8 11">CCUG 33494</strain>
    </source>
</reference>
<keyword evidence="4 6" id="KW-1133">Transmembrane helix</keyword>
<dbReference type="PANTHER" id="PTHR46795:SF3">
    <property type="entry name" value="ABC TRANSPORTER PERMEASE"/>
    <property type="match status" value="1"/>
</dbReference>
<dbReference type="Pfam" id="PF02687">
    <property type="entry name" value="FtsX"/>
    <property type="match status" value="1"/>
</dbReference>
<comment type="caution">
    <text evidence="8">The sequence shown here is derived from an EMBL/GenBank/DDBJ whole genome shotgun (WGS) entry which is preliminary data.</text>
</comment>
<feature type="transmembrane region" description="Helical" evidence="6">
    <location>
        <begin position="54"/>
        <end position="81"/>
    </location>
</feature>
<keyword evidence="3 6" id="KW-0812">Transmembrane</keyword>
<accession>A0A4Y4G1L5</accession>